<feature type="transmembrane region" description="Helical" evidence="2">
    <location>
        <begin position="185"/>
        <end position="209"/>
    </location>
</feature>
<dbReference type="EMBL" id="JBANMG010000005">
    <property type="protein sequence ID" value="KAK6953026.1"/>
    <property type="molecule type" value="Genomic_DNA"/>
</dbReference>
<name>A0AAX6MKN3_9PEZI</name>
<reference evidence="3 4" key="1">
    <citation type="journal article" date="2024" name="Front Chem Biol">
        <title>Unveiling the potential of Daldinia eschscholtzii MFLUCC 19-0629 through bioactivity and bioinformatics studies for enhanced sustainable agriculture production.</title>
        <authorList>
            <person name="Brooks S."/>
            <person name="Weaver J.A."/>
            <person name="Klomchit A."/>
            <person name="Alharthi S.A."/>
            <person name="Onlamun T."/>
            <person name="Nurani R."/>
            <person name="Vong T.K."/>
            <person name="Alberti F."/>
            <person name="Greco C."/>
        </authorList>
    </citation>
    <scope>NUCLEOTIDE SEQUENCE [LARGE SCALE GENOMIC DNA]</scope>
    <source>
        <strain evidence="3">MFLUCC 19-0629</strain>
    </source>
</reference>
<organism evidence="3 4">
    <name type="scientific">Daldinia eschscholtzii</name>
    <dbReference type="NCBI Taxonomy" id="292717"/>
    <lineage>
        <taxon>Eukaryota</taxon>
        <taxon>Fungi</taxon>
        <taxon>Dikarya</taxon>
        <taxon>Ascomycota</taxon>
        <taxon>Pezizomycotina</taxon>
        <taxon>Sordariomycetes</taxon>
        <taxon>Xylariomycetidae</taxon>
        <taxon>Xylariales</taxon>
        <taxon>Hypoxylaceae</taxon>
        <taxon>Daldinia</taxon>
    </lineage>
</organism>
<evidence type="ECO:0000256" key="1">
    <source>
        <dbReference type="SAM" id="MobiDB-lite"/>
    </source>
</evidence>
<proteinExistence type="predicted"/>
<evidence type="ECO:0000313" key="3">
    <source>
        <dbReference type="EMBL" id="KAK6953026.1"/>
    </source>
</evidence>
<evidence type="ECO:0000256" key="2">
    <source>
        <dbReference type="SAM" id="Phobius"/>
    </source>
</evidence>
<feature type="transmembrane region" description="Helical" evidence="2">
    <location>
        <begin position="51"/>
        <end position="71"/>
    </location>
</feature>
<comment type="caution">
    <text evidence="3">The sequence shown here is derived from an EMBL/GenBank/DDBJ whole genome shotgun (WGS) entry which is preliminary data.</text>
</comment>
<keyword evidence="4" id="KW-1185">Reference proteome</keyword>
<gene>
    <name evidence="3" type="ORF">Daesc_005324</name>
</gene>
<feature type="transmembrane region" description="Helical" evidence="2">
    <location>
        <begin position="320"/>
        <end position="341"/>
    </location>
</feature>
<feature type="compositionally biased region" description="Basic and acidic residues" evidence="1">
    <location>
        <begin position="1"/>
        <end position="11"/>
    </location>
</feature>
<sequence>MRTRKQTREEEYAAEPRPTVVSITKVEPPTISPSRREVSRPSSTPSKLPKLIQFPLVTILSLSLAAVGYSLTWRYTKGPMAPHARLLTTWDDVGIVTGWRVFELALGWFGNYDGYDITALNILSHGPLLYLLNTFYEVPTSALLLTLAIETLATYIPFRLLRPLSTVHADPQHAPNADIVTDRPIVLLTTLLAGAIYSVTLFLAYTTYLPSYLVVYFTSLPTIASAHETTYVGLLPVTLALGFAARAFIFTPAEATASSRDKPFDPVSASLRETVRWNFWGWSAQTKVVIQRTALLMLISGADTFVQTRFTVKGVETPGAAAWSSVWVIAAAVTGLALGAVGSV</sequence>
<feature type="region of interest" description="Disordered" evidence="1">
    <location>
        <begin position="1"/>
        <end position="46"/>
    </location>
</feature>
<dbReference type="Proteomes" id="UP001369815">
    <property type="component" value="Unassembled WGS sequence"/>
</dbReference>
<keyword evidence="2" id="KW-0812">Transmembrane</keyword>
<keyword evidence="2" id="KW-0472">Membrane</keyword>
<protein>
    <submittedName>
        <fullName evidence="3">Uncharacterized protein</fullName>
    </submittedName>
</protein>
<feature type="transmembrane region" description="Helical" evidence="2">
    <location>
        <begin position="229"/>
        <end position="250"/>
    </location>
</feature>
<keyword evidence="2" id="KW-1133">Transmembrane helix</keyword>
<dbReference type="AlphaFoldDB" id="A0AAX6MKN3"/>
<evidence type="ECO:0000313" key="4">
    <source>
        <dbReference type="Proteomes" id="UP001369815"/>
    </source>
</evidence>
<accession>A0AAX6MKN3</accession>